<dbReference type="STRING" id="7918.ENSLOCP00000000945"/>
<dbReference type="OMA" id="ASEITWY"/>
<evidence type="ECO:0000313" key="8">
    <source>
        <dbReference type="Proteomes" id="UP000018468"/>
    </source>
</evidence>
<reference evidence="8" key="1">
    <citation type="submission" date="2011-12" db="EMBL/GenBank/DDBJ databases">
        <title>The Draft Genome of Lepisosteus oculatus.</title>
        <authorList>
            <consortium name="The Broad Institute Genome Assembly &amp; Analysis Group"/>
            <consortium name="Computational R&amp;D Group"/>
            <consortium name="and Sequencing Platform"/>
            <person name="Di Palma F."/>
            <person name="Alfoldi J."/>
            <person name="Johnson J."/>
            <person name="Berlin A."/>
            <person name="Gnerre S."/>
            <person name="Jaffe D."/>
            <person name="MacCallum I."/>
            <person name="Young S."/>
            <person name="Walker B.J."/>
            <person name="Lander E.S."/>
            <person name="Lindblad-Toh K."/>
        </authorList>
    </citation>
    <scope>NUCLEOTIDE SEQUENCE [LARGE SCALE GENOMIC DNA]</scope>
</reference>
<dbReference type="EMBL" id="AHAT01023942">
    <property type="status" value="NOT_ANNOTATED_CDS"/>
    <property type="molecule type" value="Genomic_DNA"/>
</dbReference>
<feature type="domain" description="Ig-like" evidence="6">
    <location>
        <begin position="183"/>
        <end position="264"/>
    </location>
</feature>
<evidence type="ECO:0000256" key="3">
    <source>
        <dbReference type="ARBA" id="ARBA00023157"/>
    </source>
</evidence>
<organism evidence="7 8">
    <name type="scientific">Lepisosteus oculatus</name>
    <name type="common">Spotted gar</name>
    <dbReference type="NCBI Taxonomy" id="7918"/>
    <lineage>
        <taxon>Eukaryota</taxon>
        <taxon>Metazoa</taxon>
        <taxon>Chordata</taxon>
        <taxon>Craniata</taxon>
        <taxon>Vertebrata</taxon>
        <taxon>Euteleostomi</taxon>
        <taxon>Actinopterygii</taxon>
        <taxon>Neopterygii</taxon>
        <taxon>Holostei</taxon>
        <taxon>Semionotiformes</taxon>
        <taxon>Lepisosteidae</taxon>
        <taxon>Lepisosteus</taxon>
    </lineage>
</organism>
<dbReference type="AlphaFoldDB" id="W5LXT8"/>
<feature type="domain" description="Ig-like" evidence="6">
    <location>
        <begin position="89"/>
        <end position="175"/>
    </location>
</feature>
<dbReference type="InterPro" id="IPR003598">
    <property type="entry name" value="Ig_sub2"/>
</dbReference>
<evidence type="ECO:0000313" key="7">
    <source>
        <dbReference type="Ensembl" id="ENSLOCP00000000945.1"/>
    </source>
</evidence>
<dbReference type="CDD" id="cd00096">
    <property type="entry name" value="Ig"/>
    <property type="match status" value="1"/>
</dbReference>
<dbReference type="EMBL" id="AHAT01023940">
    <property type="status" value="NOT_ANNOTATED_CDS"/>
    <property type="molecule type" value="Genomic_DNA"/>
</dbReference>
<evidence type="ECO:0000256" key="1">
    <source>
        <dbReference type="ARBA" id="ARBA00004479"/>
    </source>
</evidence>
<comment type="subcellular location">
    <subcellularLocation>
        <location evidence="1">Membrane</location>
        <topology evidence="1">Single-pass type I membrane protein</topology>
    </subcellularLocation>
</comment>
<dbReference type="PANTHER" id="PTHR11640:SF158">
    <property type="entry name" value="V-SET AND IMMUNOGLOBULIN DOMAIN-CONTAINING PROTEIN 10-LIKE 2"/>
    <property type="match status" value="1"/>
</dbReference>
<accession>W5LXT8</accession>
<dbReference type="EMBL" id="AHAT01023943">
    <property type="status" value="NOT_ANNOTATED_CDS"/>
    <property type="molecule type" value="Genomic_DNA"/>
</dbReference>
<dbReference type="EMBL" id="AHAT01023941">
    <property type="status" value="NOT_ANNOTATED_CDS"/>
    <property type="molecule type" value="Genomic_DNA"/>
</dbReference>
<dbReference type="Gene3D" id="2.60.40.10">
    <property type="entry name" value="Immunoglobulins"/>
    <property type="match status" value="3"/>
</dbReference>
<feature type="domain" description="Ig-like" evidence="6">
    <location>
        <begin position="6"/>
        <end position="82"/>
    </location>
</feature>
<proteinExistence type="predicted"/>
<name>W5LXT8_LEPOC</name>
<dbReference type="GeneTree" id="ENSGT00940000163088"/>
<dbReference type="SMART" id="SM00409">
    <property type="entry name" value="IG"/>
    <property type="match status" value="1"/>
</dbReference>
<dbReference type="InterPro" id="IPR036179">
    <property type="entry name" value="Ig-like_dom_sf"/>
</dbReference>
<dbReference type="GO" id="GO:0016020">
    <property type="term" value="C:membrane"/>
    <property type="evidence" value="ECO:0007669"/>
    <property type="project" value="UniProtKB-SubCell"/>
</dbReference>
<dbReference type="SMART" id="SM00408">
    <property type="entry name" value="IGc2"/>
    <property type="match status" value="1"/>
</dbReference>
<dbReference type="InterPro" id="IPR013783">
    <property type="entry name" value="Ig-like_fold"/>
</dbReference>
<reference evidence="7" key="2">
    <citation type="submission" date="2025-08" db="UniProtKB">
        <authorList>
            <consortium name="Ensembl"/>
        </authorList>
    </citation>
    <scope>IDENTIFICATION</scope>
</reference>
<reference evidence="7" key="3">
    <citation type="submission" date="2025-09" db="UniProtKB">
        <authorList>
            <consortium name="Ensembl"/>
        </authorList>
    </citation>
    <scope>IDENTIFICATION</scope>
</reference>
<dbReference type="SUPFAM" id="SSF48726">
    <property type="entry name" value="Immunoglobulin"/>
    <property type="match status" value="4"/>
</dbReference>
<dbReference type="eggNOG" id="ENOG502QQP7">
    <property type="taxonomic scope" value="Eukaryota"/>
</dbReference>
<keyword evidence="4" id="KW-0325">Glycoprotein</keyword>
<dbReference type="InParanoid" id="W5LXT8"/>
<evidence type="ECO:0000256" key="2">
    <source>
        <dbReference type="ARBA" id="ARBA00023136"/>
    </source>
</evidence>
<keyword evidence="8" id="KW-1185">Reference proteome</keyword>
<dbReference type="Proteomes" id="UP000018468">
    <property type="component" value="Linkage group LG26"/>
</dbReference>
<protein>
    <recommendedName>
        <fullName evidence="6">Ig-like domain-containing protein</fullName>
    </recommendedName>
</protein>
<dbReference type="PANTHER" id="PTHR11640">
    <property type="entry name" value="NEPHRIN"/>
    <property type="match status" value="1"/>
</dbReference>
<sequence length="303" mass="32703">MINITPYAVTERGFSAVELETVSLLCQAPSNPPSQYVWFYNNSQVSAGQQFTISRILRMHTGYYTCLAQNSYLNTRTKATVTLTVYYLPDSSPTCAVLPASNYTGLLLWCSWEGGSPAAELRWTPSAPGGTGGEAEPTLSNATQIRAGAQTPDNSTFSCRATHPALRAAAQCNVTVVLPPGEPRCFAVATRNNEYLMLSCAWEGGAPRALLWWAAGDGAVLGSSEENANILVFKSSGTYSGKEFVCRAKHPLSAASRQCQLKLEAPVLVTQRSVVSVYEGSDVQLTCVLKATYPASEITWYNN</sequence>
<dbReference type="EMBL" id="AHAT01023939">
    <property type="status" value="NOT_ANNOTATED_CDS"/>
    <property type="molecule type" value="Genomic_DNA"/>
</dbReference>
<feature type="domain" description="Ig-like" evidence="6">
    <location>
        <begin position="266"/>
        <end position="303"/>
    </location>
</feature>
<dbReference type="InterPro" id="IPR003599">
    <property type="entry name" value="Ig_sub"/>
</dbReference>
<dbReference type="Ensembl" id="ENSLOCT00000000949.1">
    <property type="protein sequence ID" value="ENSLOCP00000000945.1"/>
    <property type="gene ID" value="ENSLOCG00000000845.1"/>
</dbReference>
<keyword evidence="2" id="KW-0472">Membrane</keyword>
<dbReference type="PROSITE" id="PS50835">
    <property type="entry name" value="IG_LIKE"/>
    <property type="match status" value="4"/>
</dbReference>
<keyword evidence="3" id="KW-1015">Disulfide bond</keyword>
<evidence type="ECO:0000256" key="4">
    <source>
        <dbReference type="ARBA" id="ARBA00023180"/>
    </source>
</evidence>
<dbReference type="EMBL" id="AHAT01023944">
    <property type="status" value="NOT_ANNOTATED_CDS"/>
    <property type="molecule type" value="Genomic_DNA"/>
</dbReference>
<dbReference type="InterPro" id="IPR007110">
    <property type="entry name" value="Ig-like_dom"/>
</dbReference>
<keyword evidence="5" id="KW-0393">Immunoglobulin domain</keyword>
<dbReference type="HOGENOM" id="CLU_1044018_0_0_1"/>
<evidence type="ECO:0000259" key="6">
    <source>
        <dbReference type="PROSITE" id="PS50835"/>
    </source>
</evidence>
<dbReference type="InterPro" id="IPR051275">
    <property type="entry name" value="Cell_adhesion_signaling"/>
</dbReference>
<dbReference type="Bgee" id="ENSLOCG00000000845">
    <property type="expression patterns" value="Expressed in zone of skin and 2 other cell types or tissues"/>
</dbReference>
<evidence type="ECO:0000256" key="5">
    <source>
        <dbReference type="ARBA" id="ARBA00023319"/>
    </source>
</evidence>
<dbReference type="Pfam" id="PF13895">
    <property type="entry name" value="Ig_2"/>
    <property type="match status" value="1"/>
</dbReference>